<evidence type="ECO:0000256" key="2">
    <source>
        <dbReference type="SAM" id="SignalP"/>
    </source>
</evidence>
<dbReference type="Proteomes" id="UP001589865">
    <property type="component" value="Unassembled WGS sequence"/>
</dbReference>
<feature type="signal peptide" evidence="2">
    <location>
        <begin position="1"/>
        <end position="29"/>
    </location>
</feature>
<reference evidence="3 4" key="1">
    <citation type="submission" date="2024-09" db="EMBL/GenBank/DDBJ databases">
        <authorList>
            <person name="Sun Q."/>
            <person name="Mori K."/>
        </authorList>
    </citation>
    <scope>NUCLEOTIDE SEQUENCE [LARGE SCALE GENOMIC DNA]</scope>
    <source>
        <strain evidence="3 4">TBRC 5777</strain>
    </source>
</reference>
<keyword evidence="4" id="KW-1185">Reference proteome</keyword>
<protein>
    <submittedName>
        <fullName evidence="3">Uncharacterized protein</fullName>
    </submittedName>
</protein>
<feature type="chain" id="PRO_5045376392" evidence="2">
    <location>
        <begin position="30"/>
        <end position="452"/>
    </location>
</feature>
<feature type="region of interest" description="Disordered" evidence="1">
    <location>
        <begin position="29"/>
        <end position="71"/>
    </location>
</feature>
<accession>A0ABV6JRU8</accession>
<evidence type="ECO:0000313" key="4">
    <source>
        <dbReference type="Proteomes" id="UP001589865"/>
    </source>
</evidence>
<dbReference type="EMBL" id="JBHLUN010000002">
    <property type="protein sequence ID" value="MFC0407308.1"/>
    <property type="molecule type" value="Genomic_DNA"/>
</dbReference>
<gene>
    <name evidence="3" type="ORF">ACFFGY_03545</name>
</gene>
<feature type="region of interest" description="Disordered" evidence="1">
    <location>
        <begin position="368"/>
        <end position="392"/>
    </location>
</feature>
<name>A0ABV6JRU8_9PROT</name>
<feature type="compositionally biased region" description="Pro residues" evidence="1">
    <location>
        <begin position="31"/>
        <end position="40"/>
    </location>
</feature>
<dbReference type="RefSeq" id="WP_377043003.1">
    <property type="nucleotide sequence ID" value="NZ_JBHLUN010000002.1"/>
</dbReference>
<keyword evidence="2" id="KW-0732">Signal</keyword>
<dbReference type="Gene3D" id="3.40.1000.10">
    <property type="entry name" value="Mog1/PsbP, alpha/beta/alpha sandwich"/>
    <property type="match status" value="1"/>
</dbReference>
<organism evidence="3 4">
    <name type="scientific">Roseomonas elaeocarpi</name>
    <dbReference type="NCBI Taxonomy" id="907779"/>
    <lineage>
        <taxon>Bacteria</taxon>
        <taxon>Pseudomonadati</taxon>
        <taxon>Pseudomonadota</taxon>
        <taxon>Alphaproteobacteria</taxon>
        <taxon>Acetobacterales</taxon>
        <taxon>Roseomonadaceae</taxon>
        <taxon>Roseomonas</taxon>
    </lineage>
</organism>
<proteinExistence type="predicted"/>
<evidence type="ECO:0000313" key="3">
    <source>
        <dbReference type="EMBL" id="MFC0407308.1"/>
    </source>
</evidence>
<comment type="caution">
    <text evidence="3">The sequence shown here is derived from an EMBL/GenBank/DDBJ whole genome shotgun (WGS) entry which is preliminary data.</text>
</comment>
<sequence>MPPASPSPRRLAPVAALLILLLAALPAGAQRPPPDTPPAPAAAATEQARGESRFTVPAGWSGGPQANGTWLGRRDFTGERGQRGSALIQVARPISHAAGPFETVFAQLAASIPELAKERPTTKGQGVTVNNHRIAYDHRCCGRRNGVSLASETVAIDDGTNTHVMMLVTLGLRGDDARAAWADFDALVRSFRPRATDRAFALEPPAGAGGLDGVFSHLSTGIRPNAFGGTDFYADNEVLVFDPKGLFSHAIPSGTQDVAAHCREEPTDCGTYSLAGGGLLGGAERIEMREVGHRFGIMENETQPLRRDGGNLRIGETLHQRVPPLPSDTRFNGTWRYFFASSGTGAFSSGGVASERLLTLTPDGRFRRTGFTGASSTNEVGGGTTGFTAGRERPAESGRYEAAGFRLTLRGDDGREEVLSIFRPDGSDDGDKLLVIDGRNYLRQDNTRPARR</sequence>
<evidence type="ECO:0000256" key="1">
    <source>
        <dbReference type="SAM" id="MobiDB-lite"/>
    </source>
</evidence>